<evidence type="ECO:0000256" key="1">
    <source>
        <dbReference type="ARBA" id="ARBA00022842"/>
    </source>
</evidence>
<organism evidence="3 4">
    <name type="scientific">Brevundimonas intermedia</name>
    <dbReference type="NCBI Taxonomy" id="74315"/>
    <lineage>
        <taxon>Bacteria</taxon>
        <taxon>Pseudomonadati</taxon>
        <taxon>Pseudomonadota</taxon>
        <taxon>Alphaproteobacteria</taxon>
        <taxon>Caulobacterales</taxon>
        <taxon>Caulobacteraceae</taxon>
        <taxon>Brevundimonas</taxon>
    </lineage>
</organism>
<evidence type="ECO:0000313" key="4">
    <source>
        <dbReference type="Proteomes" id="UP001143509"/>
    </source>
</evidence>
<name>A0ABQ5TBI2_9CAUL</name>
<sequence length="194" mass="20138">MTRHALVLAGGAGRRFGGGKLLADWRGRPLIVWSVETALAAAVDDVVVVVGCRADEVRAAIGARTDPRLRLVQAPDWAEGLSASLRAGVAALPHDAGSLAIFLGDMPLVDPASAAPLFEAVEAGAVAARLDHTEGPAHPVVFGRALFADLLQTRGDRGARALLAGRGDVAAFGTTDDRAIFDVDHPEDLARALE</sequence>
<dbReference type="Proteomes" id="UP001143509">
    <property type="component" value="Unassembled WGS sequence"/>
</dbReference>
<dbReference type="EMBL" id="BSFD01000011">
    <property type="protein sequence ID" value="GLK50182.1"/>
    <property type="molecule type" value="Genomic_DNA"/>
</dbReference>
<comment type="caution">
    <text evidence="3">The sequence shown here is derived from an EMBL/GenBank/DDBJ whole genome shotgun (WGS) entry which is preliminary data.</text>
</comment>
<dbReference type="RefSeq" id="WP_271166333.1">
    <property type="nucleotide sequence ID" value="NZ_BSFD01000011.1"/>
</dbReference>
<protein>
    <recommendedName>
        <fullName evidence="2">MobA-like NTP transferase domain-containing protein</fullName>
    </recommendedName>
</protein>
<gene>
    <name evidence="3" type="ORF">GCM10017620_31560</name>
</gene>
<accession>A0ABQ5TBI2</accession>
<dbReference type="InterPro" id="IPR025877">
    <property type="entry name" value="MobA-like_NTP_Trfase"/>
</dbReference>
<feature type="domain" description="MobA-like NTP transferase" evidence="2">
    <location>
        <begin position="5"/>
        <end position="165"/>
    </location>
</feature>
<keyword evidence="4" id="KW-1185">Reference proteome</keyword>
<reference evidence="3" key="2">
    <citation type="submission" date="2023-01" db="EMBL/GenBank/DDBJ databases">
        <authorList>
            <person name="Sun Q."/>
            <person name="Evtushenko L."/>
        </authorList>
    </citation>
    <scope>NUCLEOTIDE SEQUENCE</scope>
    <source>
        <strain evidence="3">VKM B-1499</strain>
    </source>
</reference>
<evidence type="ECO:0000259" key="2">
    <source>
        <dbReference type="Pfam" id="PF12804"/>
    </source>
</evidence>
<dbReference type="PANTHER" id="PTHR43777">
    <property type="entry name" value="MOLYBDENUM COFACTOR CYTIDYLYLTRANSFERASE"/>
    <property type="match status" value="1"/>
</dbReference>
<dbReference type="InterPro" id="IPR029044">
    <property type="entry name" value="Nucleotide-diphossugar_trans"/>
</dbReference>
<keyword evidence="1" id="KW-0460">Magnesium</keyword>
<reference evidence="3" key="1">
    <citation type="journal article" date="2014" name="Int. J. Syst. Evol. Microbiol.">
        <title>Complete genome of a new Firmicutes species belonging to the dominant human colonic microbiota ('Ruminococcus bicirculans') reveals two chromosomes and a selective capacity to utilize plant glucans.</title>
        <authorList>
            <consortium name="NISC Comparative Sequencing Program"/>
            <person name="Wegmann U."/>
            <person name="Louis P."/>
            <person name="Goesmann A."/>
            <person name="Henrissat B."/>
            <person name="Duncan S.H."/>
            <person name="Flint H.J."/>
        </authorList>
    </citation>
    <scope>NUCLEOTIDE SEQUENCE</scope>
    <source>
        <strain evidence="3">VKM B-1499</strain>
    </source>
</reference>
<dbReference type="Pfam" id="PF12804">
    <property type="entry name" value="NTP_transf_3"/>
    <property type="match status" value="1"/>
</dbReference>
<proteinExistence type="predicted"/>
<dbReference type="Gene3D" id="3.90.550.10">
    <property type="entry name" value="Spore Coat Polysaccharide Biosynthesis Protein SpsA, Chain A"/>
    <property type="match status" value="1"/>
</dbReference>
<evidence type="ECO:0000313" key="3">
    <source>
        <dbReference type="EMBL" id="GLK50182.1"/>
    </source>
</evidence>
<dbReference type="PANTHER" id="PTHR43777:SF1">
    <property type="entry name" value="MOLYBDENUM COFACTOR CYTIDYLYLTRANSFERASE"/>
    <property type="match status" value="1"/>
</dbReference>
<dbReference type="SUPFAM" id="SSF53448">
    <property type="entry name" value="Nucleotide-diphospho-sugar transferases"/>
    <property type="match status" value="1"/>
</dbReference>